<dbReference type="AlphaFoldDB" id="A0A1G7FZG1"/>
<evidence type="ECO:0000313" key="2">
    <source>
        <dbReference type="Proteomes" id="UP000198748"/>
    </source>
</evidence>
<dbReference type="Gene3D" id="3.40.50.150">
    <property type="entry name" value="Vaccinia Virus protein VP39"/>
    <property type="match status" value="1"/>
</dbReference>
<dbReference type="Pfam" id="PF13489">
    <property type="entry name" value="Methyltransf_23"/>
    <property type="match status" value="1"/>
</dbReference>
<reference evidence="2" key="1">
    <citation type="submission" date="2016-10" db="EMBL/GenBank/DDBJ databases">
        <authorList>
            <person name="Varghese N."/>
            <person name="Submissions S."/>
        </authorList>
    </citation>
    <scope>NUCLEOTIDE SEQUENCE [LARGE SCALE GENOMIC DNA]</scope>
    <source>
        <strain evidence="2">DSM 25329</strain>
    </source>
</reference>
<keyword evidence="2" id="KW-1185">Reference proteome</keyword>
<dbReference type="GO" id="GO:0008168">
    <property type="term" value="F:methyltransferase activity"/>
    <property type="evidence" value="ECO:0007669"/>
    <property type="project" value="UniProtKB-KW"/>
</dbReference>
<protein>
    <submittedName>
        <fullName evidence="1">Methyltransferase domain-containing protein</fullName>
    </submittedName>
</protein>
<dbReference type="SUPFAM" id="SSF53335">
    <property type="entry name" value="S-adenosyl-L-methionine-dependent methyltransferases"/>
    <property type="match status" value="1"/>
</dbReference>
<dbReference type="GO" id="GO:0032259">
    <property type="term" value="P:methylation"/>
    <property type="evidence" value="ECO:0007669"/>
    <property type="project" value="UniProtKB-KW"/>
</dbReference>
<evidence type="ECO:0000313" key="1">
    <source>
        <dbReference type="EMBL" id="SDE81281.1"/>
    </source>
</evidence>
<organism evidence="1 2">
    <name type="scientific">Dyadobacter soli</name>
    <dbReference type="NCBI Taxonomy" id="659014"/>
    <lineage>
        <taxon>Bacteria</taxon>
        <taxon>Pseudomonadati</taxon>
        <taxon>Bacteroidota</taxon>
        <taxon>Cytophagia</taxon>
        <taxon>Cytophagales</taxon>
        <taxon>Spirosomataceae</taxon>
        <taxon>Dyadobacter</taxon>
    </lineage>
</organism>
<name>A0A1G7FZG1_9BACT</name>
<dbReference type="RefSeq" id="WP_090150018.1">
    <property type="nucleotide sequence ID" value="NZ_FNAN01000007.1"/>
</dbReference>
<dbReference type="InterPro" id="IPR029063">
    <property type="entry name" value="SAM-dependent_MTases_sf"/>
</dbReference>
<proteinExistence type="predicted"/>
<dbReference type="EMBL" id="FNAN01000007">
    <property type="protein sequence ID" value="SDE81281.1"/>
    <property type="molecule type" value="Genomic_DNA"/>
</dbReference>
<dbReference type="OrthoDB" id="9805171at2"/>
<dbReference type="Proteomes" id="UP000198748">
    <property type="component" value="Unassembled WGS sequence"/>
</dbReference>
<dbReference type="CDD" id="cd02440">
    <property type="entry name" value="AdoMet_MTases"/>
    <property type="match status" value="1"/>
</dbReference>
<keyword evidence="1" id="KW-0808">Transferase</keyword>
<sequence>MTEREPGIERLYPSIFGRMATRYYYLRQLRQAIEDVIQTFVARDSRSLTLADYGCGNKPYESLVAPFVHKYIGIDLPGNKVADIFISPEGRIELPDESLDVVLSTQALEHVVNPTAYLQEALRVLKTDGQLILSTHGYWMFHPDPTDFWRWTSTGLKKVVTDAGFEVIHFRGIIGRAAMGLQLFQDGFTFALPKFMRPVLAIIFQPLIYFFDKIFSQDGKNSDACTYILVARKNAPKA</sequence>
<accession>A0A1G7FZG1</accession>
<gene>
    <name evidence="1" type="ORF">SAMN04487996_10767</name>
</gene>
<keyword evidence="1" id="KW-0489">Methyltransferase</keyword>
<dbReference type="STRING" id="659014.SAMN04487996_10767"/>